<evidence type="ECO:0000313" key="12">
    <source>
        <dbReference type="Proteomes" id="UP000192247"/>
    </source>
</evidence>
<evidence type="ECO:0000256" key="5">
    <source>
        <dbReference type="ARBA" id="ARBA00022833"/>
    </source>
</evidence>
<keyword evidence="3" id="KW-0677">Repeat</keyword>
<dbReference type="SUPFAM" id="SSF57667">
    <property type="entry name" value="beta-beta-alpha zinc fingers"/>
    <property type="match status" value="1"/>
</dbReference>
<name>A0A1V9XF03_9ACAR</name>
<evidence type="ECO:0000256" key="3">
    <source>
        <dbReference type="ARBA" id="ARBA00022737"/>
    </source>
</evidence>
<protein>
    <submittedName>
        <fullName evidence="11">Zinc finger protein-like</fullName>
    </submittedName>
</protein>
<dbReference type="EMBL" id="MNPL01012890">
    <property type="protein sequence ID" value="OQR71983.1"/>
    <property type="molecule type" value="Genomic_DNA"/>
</dbReference>
<evidence type="ECO:0000256" key="6">
    <source>
        <dbReference type="ARBA" id="ARBA00023015"/>
    </source>
</evidence>
<gene>
    <name evidence="11" type="ORF">BIW11_01391</name>
</gene>
<keyword evidence="5" id="KW-0862">Zinc</keyword>
<dbReference type="PANTHER" id="PTHR24394">
    <property type="entry name" value="ZINC FINGER PROTEIN"/>
    <property type="match status" value="1"/>
</dbReference>
<keyword evidence="6" id="KW-0805">Transcription regulation</keyword>
<dbReference type="GO" id="GO:0000981">
    <property type="term" value="F:DNA-binding transcription factor activity, RNA polymerase II-specific"/>
    <property type="evidence" value="ECO:0007669"/>
    <property type="project" value="TreeGrafter"/>
</dbReference>
<accession>A0A1V9XF03</accession>
<dbReference type="InParanoid" id="A0A1V9XF03"/>
<dbReference type="STRING" id="418985.A0A1V9XF03"/>
<dbReference type="Pfam" id="PF00096">
    <property type="entry name" value="zf-C2H2"/>
    <property type="match status" value="2"/>
</dbReference>
<feature type="domain" description="C2H2-type" evidence="10">
    <location>
        <begin position="51"/>
        <end position="79"/>
    </location>
</feature>
<keyword evidence="4 9" id="KW-0863">Zinc-finger</keyword>
<evidence type="ECO:0000259" key="10">
    <source>
        <dbReference type="PROSITE" id="PS50157"/>
    </source>
</evidence>
<dbReference type="FunFam" id="3.30.160.60:FF:001289">
    <property type="entry name" value="Zinc finger protein 574"/>
    <property type="match status" value="1"/>
</dbReference>
<dbReference type="AlphaFoldDB" id="A0A1V9XF03"/>
<evidence type="ECO:0000256" key="1">
    <source>
        <dbReference type="ARBA" id="ARBA00004123"/>
    </source>
</evidence>
<dbReference type="PROSITE" id="PS00028">
    <property type="entry name" value="ZINC_FINGER_C2H2_1"/>
    <property type="match status" value="2"/>
</dbReference>
<dbReference type="PANTHER" id="PTHR24394:SF29">
    <property type="entry name" value="MYONEURIN"/>
    <property type="match status" value="1"/>
</dbReference>
<keyword evidence="2" id="KW-0479">Metal-binding</keyword>
<keyword evidence="8" id="KW-0539">Nucleus</keyword>
<dbReference type="PROSITE" id="PS50157">
    <property type="entry name" value="ZINC_FINGER_C2H2_2"/>
    <property type="match status" value="3"/>
</dbReference>
<evidence type="ECO:0000256" key="2">
    <source>
        <dbReference type="ARBA" id="ARBA00022723"/>
    </source>
</evidence>
<feature type="domain" description="C2H2-type" evidence="10">
    <location>
        <begin position="80"/>
        <end position="108"/>
    </location>
</feature>
<evidence type="ECO:0000256" key="7">
    <source>
        <dbReference type="ARBA" id="ARBA00023163"/>
    </source>
</evidence>
<evidence type="ECO:0000256" key="4">
    <source>
        <dbReference type="ARBA" id="ARBA00022771"/>
    </source>
</evidence>
<dbReference type="GO" id="GO:0008270">
    <property type="term" value="F:zinc ion binding"/>
    <property type="evidence" value="ECO:0007669"/>
    <property type="project" value="UniProtKB-KW"/>
</dbReference>
<dbReference type="SMART" id="SM00355">
    <property type="entry name" value="ZnF_C2H2"/>
    <property type="match status" value="3"/>
</dbReference>
<organism evidence="11 12">
    <name type="scientific">Tropilaelaps mercedesae</name>
    <dbReference type="NCBI Taxonomy" id="418985"/>
    <lineage>
        <taxon>Eukaryota</taxon>
        <taxon>Metazoa</taxon>
        <taxon>Ecdysozoa</taxon>
        <taxon>Arthropoda</taxon>
        <taxon>Chelicerata</taxon>
        <taxon>Arachnida</taxon>
        <taxon>Acari</taxon>
        <taxon>Parasitiformes</taxon>
        <taxon>Mesostigmata</taxon>
        <taxon>Gamasina</taxon>
        <taxon>Dermanyssoidea</taxon>
        <taxon>Laelapidae</taxon>
        <taxon>Tropilaelaps</taxon>
    </lineage>
</organism>
<reference evidence="11 12" key="1">
    <citation type="journal article" date="2017" name="Gigascience">
        <title>Draft genome of the honey bee ectoparasitic mite, Tropilaelaps mercedesae, is shaped by the parasitic life history.</title>
        <authorList>
            <person name="Dong X."/>
            <person name="Armstrong S.D."/>
            <person name="Xia D."/>
            <person name="Makepeace B.L."/>
            <person name="Darby A.C."/>
            <person name="Kadowaki T."/>
        </authorList>
    </citation>
    <scope>NUCLEOTIDE SEQUENCE [LARGE SCALE GENOMIC DNA]</scope>
    <source>
        <strain evidence="11">Wuxi-XJTLU</strain>
    </source>
</reference>
<evidence type="ECO:0000313" key="11">
    <source>
        <dbReference type="EMBL" id="OQR71983.1"/>
    </source>
</evidence>
<keyword evidence="7" id="KW-0804">Transcription</keyword>
<dbReference type="Proteomes" id="UP000192247">
    <property type="component" value="Unassembled WGS sequence"/>
</dbReference>
<comment type="subcellular location">
    <subcellularLocation>
        <location evidence="1">Nucleus</location>
    </subcellularLocation>
</comment>
<dbReference type="Gene3D" id="3.30.160.60">
    <property type="entry name" value="Classic Zinc Finger"/>
    <property type="match status" value="2"/>
</dbReference>
<keyword evidence="12" id="KW-1185">Reference proteome</keyword>
<dbReference type="InterPro" id="IPR013087">
    <property type="entry name" value="Znf_C2H2_type"/>
</dbReference>
<comment type="caution">
    <text evidence="11">The sequence shown here is derived from an EMBL/GenBank/DDBJ whole genome shotgun (WGS) entry which is preliminary data.</text>
</comment>
<evidence type="ECO:0000256" key="9">
    <source>
        <dbReference type="PROSITE-ProRule" id="PRU00042"/>
    </source>
</evidence>
<proteinExistence type="predicted"/>
<feature type="domain" description="C2H2-type" evidence="10">
    <location>
        <begin position="109"/>
        <end position="136"/>
    </location>
</feature>
<dbReference type="OrthoDB" id="6436585at2759"/>
<dbReference type="GO" id="GO:0005634">
    <property type="term" value="C:nucleus"/>
    <property type="evidence" value="ECO:0007669"/>
    <property type="project" value="UniProtKB-SubCell"/>
</dbReference>
<sequence>MISFGPASNCLLDYAGDEQGPLVRADDLVPPIVLTGPPQPNEAFSKGDGLFFCHNCSYSSKRIDHMRRHIWHRHSLYKPYLCVFCKKKFSRDASLKDHIRTMHTGETPYQCKLCTQAFTSSYNLWQHSRVQHNGTK</sequence>
<dbReference type="InterPro" id="IPR036236">
    <property type="entry name" value="Znf_C2H2_sf"/>
</dbReference>
<evidence type="ECO:0000256" key="8">
    <source>
        <dbReference type="ARBA" id="ARBA00023242"/>
    </source>
</evidence>